<dbReference type="Pfam" id="PF00650">
    <property type="entry name" value="CRAL_TRIO"/>
    <property type="match status" value="1"/>
</dbReference>
<dbReference type="InterPro" id="IPR036865">
    <property type="entry name" value="CRAL-TRIO_dom_sf"/>
</dbReference>
<dbReference type="PANTHER" id="PTHR45824:SF29">
    <property type="entry name" value="GH16843P"/>
    <property type="match status" value="1"/>
</dbReference>
<dbReference type="InterPro" id="IPR052578">
    <property type="entry name" value="PI_Transfer_CRAL-TRIO"/>
</dbReference>
<sequence>MVIDFNKYQLKHAPPMKTSRAFLSVLQNHYPERLHFAYLVNTPFVFRAFWTMVRPFIDPNTAKKIVFMKGEKETREKMLEPEEGIEGDQLEDWVKGGKRENATASTFDTDYYLSLPFSQDYGDGPK</sequence>
<protein>
    <recommendedName>
        <fullName evidence="1">CRAL-TRIO domain-containing protein</fullName>
    </recommendedName>
</protein>
<comment type="caution">
    <text evidence="2">The sequence shown here is derived from an EMBL/GenBank/DDBJ whole genome shotgun (WGS) entry which is preliminary data.</text>
</comment>
<keyword evidence="3" id="KW-1185">Reference proteome</keyword>
<dbReference type="AlphaFoldDB" id="A0A9W7CFC9"/>
<evidence type="ECO:0000259" key="1">
    <source>
        <dbReference type="PROSITE" id="PS50191"/>
    </source>
</evidence>
<dbReference type="CDD" id="cd00170">
    <property type="entry name" value="SEC14"/>
    <property type="match status" value="1"/>
</dbReference>
<dbReference type="Gene3D" id="3.40.525.10">
    <property type="entry name" value="CRAL-TRIO lipid binding domain"/>
    <property type="match status" value="1"/>
</dbReference>
<dbReference type="PANTHER" id="PTHR45824">
    <property type="entry name" value="GH16843P"/>
    <property type="match status" value="1"/>
</dbReference>
<dbReference type="PROSITE" id="PS50191">
    <property type="entry name" value="CRAL_TRIO"/>
    <property type="match status" value="1"/>
</dbReference>
<accession>A0A9W7CFC9</accession>
<organism evidence="2 3">
    <name type="scientific">Triparma retinervis</name>
    <dbReference type="NCBI Taxonomy" id="2557542"/>
    <lineage>
        <taxon>Eukaryota</taxon>
        <taxon>Sar</taxon>
        <taxon>Stramenopiles</taxon>
        <taxon>Ochrophyta</taxon>
        <taxon>Bolidophyceae</taxon>
        <taxon>Parmales</taxon>
        <taxon>Triparmaceae</taxon>
        <taxon>Triparma</taxon>
    </lineage>
</organism>
<dbReference type="InterPro" id="IPR001251">
    <property type="entry name" value="CRAL-TRIO_dom"/>
</dbReference>
<gene>
    <name evidence="2" type="ORF">TrRE_jg8636</name>
</gene>
<proteinExistence type="predicted"/>
<reference evidence="2" key="1">
    <citation type="submission" date="2022-07" db="EMBL/GenBank/DDBJ databases">
        <title>Genome analysis of Parmales, a sister group of diatoms, reveals the evolutionary specialization of diatoms from phago-mixotrophs to photoautotrophs.</title>
        <authorList>
            <person name="Ban H."/>
            <person name="Sato S."/>
            <person name="Yoshikawa S."/>
            <person name="Kazumasa Y."/>
            <person name="Nakamura Y."/>
            <person name="Ichinomiya M."/>
            <person name="Saitoh K."/>
            <person name="Sato N."/>
            <person name="Blanc-Mathieu R."/>
            <person name="Endo H."/>
            <person name="Kuwata A."/>
            <person name="Ogata H."/>
        </authorList>
    </citation>
    <scope>NUCLEOTIDE SEQUENCE</scope>
</reference>
<feature type="domain" description="CRAL-TRIO" evidence="1">
    <location>
        <begin position="1"/>
        <end position="102"/>
    </location>
</feature>
<name>A0A9W7CFC9_9STRA</name>
<evidence type="ECO:0000313" key="2">
    <source>
        <dbReference type="EMBL" id="GMI03629.1"/>
    </source>
</evidence>
<dbReference type="EMBL" id="BRXZ01000039">
    <property type="protein sequence ID" value="GMI03629.1"/>
    <property type="molecule type" value="Genomic_DNA"/>
</dbReference>
<dbReference type="Proteomes" id="UP001165082">
    <property type="component" value="Unassembled WGS sequence"/>
</dbReference>
<evidence type="ECO:0000313" key="3">
    <source>
        <dbReference type="Proteomes" id="UP001165082"/>
    </source>
</evidence>
<dbReference type="SUPFAM" id="SSF52087">
    <property type="entry name" value="CRAL/TRIO domain"/>
    <property type="match status" value="1"/>
</dbReference>
<dbReference type="OrthoDB" id="200168at2759"/>
<dbReference type="GO" id="GO:0008526">
    <property type="term" value="F:phosphatidylinositol transfer activity"/>
    <property type="evidence" value="ECO:0007669"/>
    <property type="project" value="TreeGrafter"/>
</dbReference>